<gene>
    <name evidence="2" type="ORF">GCM10022289_31720</name>
</gene>
<evidence type="ECO:0000256" key="1">
    <source>
        <dbReference type="SAM" id="Phobius"/>
    </source>
</evidence>
<keyword evidence="1" id="KW-0472">Membrane</keyword>
<keyword evidence="1" id="KW-0812">Transmembrane</keyword>
<reference evidence="3" key="1">
    <citation type="journal article" date="2019" name="Int. J. Syst. Evol. Microbiol.">
        <title>The Global Catalogue of Microorganisms (GCM) 10K type strain sequencing project: providing services to taxonomists for standard genome sequencing and annotation.</title>
        <authorList>
            <consortium name="The Broad Institute Genomics Platform"/>
            <consortium name="The Broad Institute Genome Sequencing Center for Infectious Disease"/>
            <person name="Wu L."/>
            <person name="Ma J."/>
        </authorList>
    </citation>
    <scope>NUCLEOTIDE SEQUENCE [LARGE SCALE GENOMIC DNA]</scope>
    <source>
        <strain evidence="3">JCM 17626</strain>
    </source>
</reference>
<keyword evidence="1" id="KW-1133">Transmembrane helix</keyword>
<comment type="caution">
    <text evidence="2">The sequence shown here is derived from an EMBL/GenBank/DDBJ whole genome shotgun (WGS) entry which is preliminary data.</text>
</comment>
<keyword evidence="3" id="KW-1185">Reference proteome</keyword>
<proteinExistence type="predicted"/>
<protein>
    <submittedName>
        <fullName evidence="2">Uncharacterized protein</fullName>
    </submittedName>
</protein>
<dbReference type="Proteomes" id="UP001501772">
    <property type="component" value="Unassembled WGS sequence"/>
</dbReference>
<evidence type="ECO:0000313" key="2">
    <source>
        <dbReference type="EMBL" id="GAA4208175.1"/>
    </source>
</evidence>
<accession>A0ABP8BJ35</accession>
<sequence length="55" mass="6198">MANKPTGPAPITAISVVIIKEKFDAKLQNKVLSILLFRNILDNFAILLYSVFYML</sequence>
<evidence type="ECO:0000313" key="3">
    <source>
        <dbReference type="Proteomes" id="UP001501772"/>
    </source>
</evidence>
<organism evidence="2 3">
    <name type="scientific">Pedobacter jeongneungensis</name>
    <dbReference type="NCBI Taxonomy" id="947309"/>
    <lineage>
        <taxon>Bacteria</taxon>
        <taxon>Pseudomonadati</taxon>
        <taxon>Bacteroidota</taxon>
        <taxon>Sphingobacteriia</taxon>
        <taxon>Sphingobacteriales</taxon>
        <taxon>Sphingobacteriaceae</taxon>
        <taxon>Pedobacter</taxon>
    </lineage>
</organism>
<dbReference type="EMBL" id="BAABBY010000007">
    <property type="protein sequence ID" value="GAA4208175.1"/>
    <property type="molecule type" value="Genomic_DNA"/>
</dbReference>
<feature type="transmembrane region" description="Helical" evidence="1">
    <location>
        <begin position="31"/>
        <end position="52"/>
    </location>
</feature>
<name>A0ABP8BJ35_9SPHI</name>